<evidence type="ECO:0000313" key="2">
    <source>
        <dbReference type="Proteomes" id="UP000266861"/>
    </source>
</evidence>
<gene>
    <name evidence="1" type="ORF">Glove_301g64</name>
</gene>
<protein>
    <submittedName>
        <fullName evidence="1">Uncharacterized protein</fullName>
    </submittedName>
</protein>
<dbReference type="Proteomes" id="UP000266861">
    <property type="component" value="Unassembled WGS sequence"/>
</dbReference>
<keyword evidence="2" id="KW-1185">Reference proteome</keyword>
<reference evidence="1 2" key="1">
    <citation type="submission" date="2018-08" db="EMBL/GenBank/DDBJ databases">
        <title>Genome and evolution of the arbuscular mycorrhizal fungus Diversispora epigaea (formerly Glomus versiforme) and its bacterial endosymbionts.</title>
        <authorList>
            <person name="Sun X."/>
            <person name="Fei Z."/>
            <person name="Harrison M."/>
        </authorList>
    </citation>
    <scope>NUCLEOTIDE SEQUENCE [LARGE SCALE GENOMIC DNA]</scope>
    <source>
        <strain evidence="1 2">IT104</strain>
    </source>
</reference>
<organism evidence="1 2">
    <name type="scientific">Diversispora epigaea</name>
    <dbReference type="NCBI Taxonomy" id="1348612"/>
    <lineage>
        <taxon>Eukaryota</taxon>
        <taxon>Fungi</taxon>
        <taxon>Fungi incertae sedis</taxon>
        <taxon>Mucoromycota</taxon>
        <taxon>Glomeromycotina</taxon>
        <taxon>Glomeromycetes</taxon>
        <taxon>Diversisporales</taxon>
        <taxon>Diversisporaceae</taxon>
        <taxon>Diversispora</taxon>
    </lineage>
</organism>
<name>A0A397HZG0_9GLOM</name>
<dbReference type="AlphaFoldDB" id="A0A397HZG0"/>
<accession>A0A397HZG0</accession>
<evidence type="ECO:0000313" key="1">
    <source>
        <dbReference type="EMBL" id="RHZ67388.1"/>
    </source>
</evidence>
<dbReference type="EMBL" id="PQFF01000275">
    <property type="protein sequence ID" value="RHZ67388.1"/>
    <property type="molecule type" value="Genomic_DNA"/>
</dbReference>
<proteinExistence type="predicted"/>
<sequence length="62" mass="7200">MVILKLVEQNVMRIPFEDVKLISKNVKNVYKAQIKKIFSQQEKTVEKGILKFHGITNQGKNN</sequence>
<comment type="caution">
    <text evidence="1">The sequence shown here is derived from an EMBL/GenBank/DDBJ whole genome shotgun (WGS) entry which is preliminary data.</text>
</comment>